<reference evidence="3" key="1">
    <citation type="submission" date="2020-02" db="EMBL/GenBank/DDBJ databases">
        <authorList>
            <person name="Meier V. D."/>
        </authorList>
    </citation>
    <scope>NUCLEOTIDE SEQUENCE</scope>
    <source>
        <strain evidence="3">AVDCRST_MAG34</strain>
    </source>
</reference>
<evidence type="ECO:0000256" key="1">
    <source>
        <dbReference type="SAM" id="MobiDB-lite"/>
    </source>
</evidence>
<organism evidence="3">
    <name type="scientific">uncultured Nocardioidaceae bacterium</name>
    <dbReference type="NCBI Taxonomy" id="253824"/>
    <lineage>
        <taxon>Bacteria</taxon>
        <taxon>Bacillati</taxon>
        <taxon>Actinomycetota</taxon>
        <taxon>Actinomycetes</taxon>
        <taxon>Propionibacteriales</taxon>
        <taxon>Nocardioidaceae</taxon>
        <taxon>environmental samples</taxon>
    </lineage>
</organism>
<keyword evidence="2" id="KW-1133">Transmembrane helix</keyword>
<accession>A0A6J4MTM1</accession>
<feature type="region of interest" description="Disordered" evidence="1">
    <location>
        <begin position="1"/>
        <end position="29"/>
    </location>
</feature>
<protein>
    <submittedName>
        <fullName evidence="3">Uncharacterized protein</fullName>
    </submittedName>
</protein>
<dbReference type="AlphaFoldDB" id="A0A6J4MTM1"/>
<gene>
    <name evidence="3" type="ORF">AVDCRST_MAG34-2984</name>
</gene>
<proteinExistence type="predicted"/>
<evidence type="ECO:0000256" key="2">
    <source>
        <dbReference type="SAM" id="Phobius"/>
    </source>
</evidence>
<keyword evidence="2" id="KW-0472">Membrane</keyword>
<sequence length="89" mass="9482">MTVPHRPDPTLSRDSAAGRGRRHDHRGDDVVLGGDGGALSLIGFAGCVIWLVWIVTYGVRLVRTEVATSAISTHEPMSAMAWRGSTATP</sequence>
<evidence type="ECO:0000313" key="3">
    <source>
        <dbReference type="EMBL" id="CAA9366442.1"/>
    </source>
</evidence>
<dbReference type="EMBL" id="CADCUI010000083">
    <property type="protein sequence ID" value="CAA9366442.1"/>
    <property type="molecule type" value="Genomic_DNA"/>
</dbReference>
<keyword evidence="2" id="KW-0812">Transmembrane</keyword>
<feature type="transmembrane region" description="Helical" evidence="2">
    <location>
        <begin position="38"/>
        <end position="59"/>
    </location>
</feature>
<name>A0A6J4MTM1_9ACTN</name>